<dbReference type="PANTHER" id="PTHR43553">
    <property type="entry name" value="HEAVY METAL TRANSPORTER"/>
    <property type="match status" value="1"/>
</dbReference>
<dbReference type="PROSITE" id="PS50893">
    <property type="entry name" value="ABC_TRANSPORTER_2"/>
    <property type="match status" value="2"/>
</dbReference>
<organism evidence="6 7">
    <name type="scientific">Parasphaerochaeta coccoides (strain ATCC BAA-1237 / DSM 17374 / SPN1)</name>
    <name type="common">Sphaerochaeta coccoides</name>
    <dbReference type="NCBI Taxonomy" id="760011"/>
    <lineage>
        <taxon>Bacteria</taxon>
        <taxon>Pseudomonadati</taxon>
        <taxon>Spirochaetota</taxon>
        <taxon>Spirochaetia</taxon>
        <taxon>Spirochaetales</taxon>
        <taxon>Sphaerochaetaceae</taxon>
        <taxon>Parasphaerochaeta</taxon>
    </lineage>
</organism>
<keyword evidence="2" id="KW-0547">Nucleotide-binding</keyword>
<dbReference type="CDD" id="cd03225">
    <property type="entry name" value="ABC_cobalt_CbiO_domain1"/>
    <property type="match status" value="2"/>
</dbReference>
<evidence type="ECO:0000313" key="7">
    <source>
        <dbReference type="Proteomes" id="UP000007939"/>
    </source>
</evidence>
<evidence type="ECO:0000259" key="5">
    <source>
        <dbReference type="PROSITE" id="PS50893"/>
    </source>
</evidence>
<dbReference type="eggNOG" id="COG1122">
    <property type="taxonomic scope" value="Bacteria"/>
</dbReference>
<name>F4GM58_PARC1</name>
<evidence type="ECO:0000313" key="6">
    <source>
        <dbReference type="EMBL" id="AEC02533.1"/>
    </source>
</evidence>
<dbReference type="InterPro" id="IPR027417">
    <property type="entry name" value="P-loop_NTPase"/>
</dbReference>
<reference evidence="7" key="1">
    <citation type="submission" date="2011-04" db="EMBL/GenBank/DDBJ databases">
        <title>The complete genome of Spirochaeta coccoides DSM 17374.</title>
        <authorList>
            <person name="Lucas S."/>
            <person name="Copeland A."/>
            <person name="Lapidus A."/>
            <person name="Bruce D."/>
            <person name="Goodwin L."/>
            <person name="Pitluck S."/>
            <person name="Peters L."/>
            <person name="Kyrpides N."/>
            <person name="Mavromatis K."/>
            <person name="Pagani I."/>
            <person name="Ivanova N."/>
            <person name="Ovchinnikova G."/>
            <person name="Lu M."/>
            <person name="Detter J.C."/>
            <person name="Tapia R."/>
            <person name="Han C."/>
            <person name="Land M."/>
            <person name="Hauser L."/>
            <person name="Markowitz V."/>
            <person name="Cheng J.-F."/>
            <person name="Hugenholtz P."/>
            <person name="Woyke T."/>
            <person name="Wu D."/>
            <person name="Spring S."/>
            <person name="Schroeder M."/>
            <person name="Brambilla E."/>
            <person name="Klenk H.-P."/>
            <person name="Eisen J.A."/>
        </authorList>
    </citation>
    <scope>NUCLEOTIDE SEQUENCE [LARGE SCALE GENOMIC DNA]</scope>
    <source>
        <strain evidence="7">ATCC BAA-1237 / DSM 17374 / SPN1</strain>
    </source>
</reference>
<keyword evidence="1" id="KW-0813">Transport</keyword>
<dbReference type="RefSeq" id="WP_013739928.1">
    <property type="nucleotide sequence ID" value="NC_015436.1"/>
</dbReference>
<dbReference type="GO" id="GO:0005524">
    <property type="term" value="F:ATP binding"/>
    <property type="evidence" value="ECO:0007669"/>
    <property type="project" value="UniProtKB-KW"/>
</dbReference>
<dbReference type="InterPro" id="IPR015856">
    <property type="entry name" value="ABC_transpr_CbiO/EcfA_su"/>
</dbReference>
<dbReference type="GO" id="GO:0043190">
    <property type="term" value="C:ATP-binding cassette (ABC) transporter complex"/>
    <property type="evidence" value="ECO:0007669"/>
    <property type="project" value="TreeGrafter"/>
</dbReference>
<keyword evidence="7" id="KW-1185">Reference proteome</keyword>
<dbReference type="GO" id="GO:0042626">
    <property type="term" value="F:ATPase-coupled transmembrane transporter activity"/>
    <property type="evidence" value="ECO:0007669"/>
    <property type="project" value="TreeGrafter"/>
</dbReference>
<dbReference type="GO" id="GO:0016887">
    <property type="term" value="F:ATP hydrolysis activity"/>
    <property type="evidence" value="ECO:0007669"/>
    <property type="project" value="InterPro"/>
</dbReference>
<evidence type="ECO:0000256" key="1">
    <source>
        <dbReference type="ARBA" id="ARBA00022448"/>
    </source>
</evidence>
<dbReference type="SMART" id="SM00382">
    <property type="entry name" value="AAA"/>
    <property type="match status" value="2"/>
</dbReference>
<keyword evidence="3" id="KW-0067">ATP-binding</keyword>
<dbReference type="KEGG" id="scc:Spico_1327"/>
<reference evidence="6 7" key="2">
    <citation type="journal article" date="2012" name="Stand. Genomic Sci.">
        <title>Complete genome sequence of the termite hindgut bacterium Spirochaeta coccoides type strain (SPN1(T)), reclassification in the genus Sphaerochaeta as Sphaerochaeta coccoides comb. nov. and emendations of the family Spirochaetaceae and the genus Sphaerochaeta.</title>
        <authorList>
            <person name="Abt B."/>
            <person name="Han C."/>
            <person name="Scheuner C."/>
            <person name="Lu M."/>
            <person name="Lapidus A."/>
            <person name="Nolan M."/>
            <person name="Lucas S."/>
            <person name="Hammon N."/>
            <person name="Deshpande S."/>
            <person name="Cheng J.F."/>
            <person name="Tapia R."/>
            <person name="Goodwin L.A."/>
            <person name="Pitluck S."/>
            <person name="Liolios K."/>
            <person name="Pagani I."/>
            <person name="Ivanova N."/>
            <person name="Mavromatis K."/>
            <person name="Mikhailova N."/>
            <person name="Huntemann M."/>
            <person name="Pati A."/>
            <person name="Chen A."/>
            <person name="Palaniappan K."/>
            <person name="Land M."/>
            <person name="Hauser L."/>
            <person name="Brambilla E.M."/>
            <person name="Rohde M."/>
            <person name="Spring S."/>
            <person name="Gronow S."/>
            <person name="Goker M."/>
            <person name="Woyke T."/>
            <person name="Bristow J."/>
            <person name="Eisen J.A."/>
            <person name="Markowitz V."/>
            <person name="Hugenholtz P."/>
            <person name="Kyrpides N.C."/>
            <person name="Klenk H.P."/>
            <person name="Detter J.C."/>
        </authorList>
    </citation>
    <scope>NUCLEOTIDE SEQUENCE [LARGE SCALE GENOMIC DNA]</scope>
    <source>
        <strain evidence="7">ATCC BAA-1237 / DSM 17374 / SPN1</strain>
    </source>
</reference>
<evidence type="ECO:0000256" key="4">
    <source>
        <dbReference type="SAM" id="MobiDB-lite"/>
    </source>
</evidence>
<accession>F4GM58</accession>
<dbReference type="SUPFAM" id="SSF52540">
    <property type="entry name" value="P-loop containing nucleoside triphosphate hydrolases"/>
    <property type="match status" value="2"/>
</dbReference>
<sequence>MDVSLSVPAVEARDISFSYQDYSHASRYFPPVLTHVDFSLPQGGKMVVLGPPDSGKSTLARILTGCIPRYFSGYMEGSVSILGRSMGDAAPWTRVEDISYVAHESTEELVATSCRDEIVFPLESLGMDNRAMEERLAASVKDWSLEQQLDAGGDELSGGERRRLLMAVTQAIDAPILVLDEPFDDLDGSWREKLLEYLNHPRRTVIVFASRPLDIWHGHFDTWAVMDKGCLETGTEKEILYRISHGWGALPPSGQSRSVTVPMEPVPDDEAASTGESSTKKSPAVNFPASHVLKATHVLNATGLSIRHERASSAGTFHLSVSDFHLSSGETVALIGDNGAGKSTFCRVLAGLDVPVAGSVMCDGRQDSALLRGSIGYMFQNPDHQIFLPTVREELAWSFSRRKDIRPETAEEKVLRACSLFRLEAEATPSTMSYGARKRLQAAVCWLLDRPFHVLDEPDAALTYADAFCLVQVLREQGAGILLVSHDREFVSRICSRVYRVADGVLEEVV</sequence>
<dbReference type="HOGENOM" id="CLU_000604_86_7_12"/>
<feature type="region of interest" description="Disordered" evidence="4">
    <location>
        <begin position="253"/>
        <end position="284"/>
    </location>
</feature>
<dbReference type="STRING" id="760011.Spico_1327"/>
<dbReference type="InterPro" id="IPR050095">
    <property type="entry name" value="ECF_ABC_transporter_ATP-bd"/>
</dbReference>
<gene>
    <name evidence="6" type="ordered locus">Spico_1327</name>
</gene>
<proteinExistence type="predicted"/>
<dbReference type="Proteomes" id="UP000007939">
    <property type="component" value="Chromosome"/>
</dbReference>
<dbReference type="Gene3D" id="3.40.50.300">
    <property type="entry name" value="P-loop containing nucleotide triphosphate hydrolases"/>
    <property type="match status" value="2"/>
</dbReference>
<feature type="domain" description="ABC transporter" evidence="5">
    <location>
        <begin position="10"/>
        <end position="253"/>
    </location>
</feature>
<feature type="domain" description="ABC transporter" evidence="5">
    <location>
        <begin position="293"/>
        <end position="510"/>
    </location>
</feature>
<evidence type="ECO:0000256" key="3">
    <source>
        <dbReference type="ARBA" id="ARBA00022840"/>
    </source>
</evidence>
<evidence type="ECO:0000256" key="2">
    <source>
        <dbReference type="ARBA" id="ARBA00022741"/>
    </source>
</evidence>
<dbReference type="InterPro" id="IPR003593">
    <property type="entry name" value="AAA+_ATPase"/>
</dbReference>
<dbReference type="Pfam" id="PF00005">
    <property type="entry name" value="ABC_tran"/>
    <property type="match status" value="2"/>
</dbReference>
<dbReference type="EMBL" id="CP002659">
    <property type="protein sequence ID" value="AEC02533.1"/>
    <property type="molecule type" value="Genomic_DNA"/>
</dbReference>
<protein>
    <submittedName>
        <fullName evidence="6">ABC transporter related protein</fullName>
    </submittedName>
</protein>
<dbReference type="AlphaFoldDB" id="F4GM58"/>
<dbReference type="InterPro" id="IPR003439">
    <property type="entry name" value="ABC_transporter-like_ATP-bd"/>
</dbReference>